<dbReference type="Proteomes" id="UP000756132">
    <property type="component" value="Chromosome 1"/>
</dbReference>
<name>A0A9Q8P2Q6_PASFU</name>
<feature type="region of interest" description="Disordered" evidence="1">
    <location>
        <begin position="1"/>
        <end position="90"/>
    </location>
</feature>
<feature type="compositionally biased region" description="Basic and acidic residues" evidence="1">
    <location>
        <begin position="184"/>
        <end position="204"/>
    </location>
</feature>
<feature type="compositionally biased region" description="Polar residues" evidence="1">
    <location>
        <begin position="627"/>
        <end position="638"/>
    </location>
</feature>
<sequence length="931" mass="100361">MERGDSPTPSSGSQDFSSRAPRKSAYRLFPIVEPTPPGTPVTLHFNQQQRASISKAAASSRRRSSSSENAAKESFPAKVHATGPSSTIRDMRKASLPEIRPLVTVNELDVDAIEAARLPRPHTALDRAPQDENGSCVRTEASRTEVSDAQLRNLAKRHVSLGTKSSSKPPTTVFELHSHGGRLRTRERPNLRIAINKDRSDDKPLPLPPKSPEYPRNYPENTASVSPARQSGAIASSGRPVTPVHVAQQQSVTPVSGDVKVAWPAVPGRRASIKRAPSPMHNLLSGDLSSKRTPRAGDFNSASSDVSGRATAAVEQPHRLTLRSRLLSREKPTQTVNVRPTTPEGRRTNASKDWTDLVRSAPLMNRRSVTPDPSFGRPDDAGMLSVKDIFLNATRPGSSRSVREHDSTAPHPTLSKPAPENTVPTSLSRSAGAALAAARANVAALRNTDSLGGSPEHVKTPASVLGTFSRSTADLLCRRPSSPGPGDPVMILKELSEQYETLHARYASLRADRQKLSSSIIESLKEQKPGPDYVNTLLADQLTLAATSSSMDVCFARLKSLDCRREDAIAALVAKASQLEMSPTDNIAAMIASMAVSRKGSGTTESSRYAPTGRSTPDYGEGYGYHRSTQPSLRTVSYGSEGEGMEDRSSSLSRQSSAGGESNYYAESTERQAPETILEVLESPQPTRVTHELETVHNPNEWKSSHPSLPSVTKHEPVWALDAVVGSGAINDTTRLGTSGSDGSLDALLGPHKPRVEGAKAAKVLGLLDQSLDDKDILMLKIPDLLSDALKKDTNAERDREDAFYNAKQHSTSLLLVLPDDVEDPVSPDTGDLDLQLQSFPRPQRLSSLPSPNKRDTAGSMLTNGSSAESSNGEQDTSPPPRSGRGMTKTASISSAKAGRKRDPSAHTIQVYLEQDDILEYYDGAYRSRRT</sequence>
<feature type="compositionally biased region" description="Polar residues" evidence="1">
    <location>
        <begin position="860"/>
        <end position="877"/>
    </location>
</feature>
<evidence type="ECO:0000313" key="3">
    <source>
        <dbReference type="Proteomes" id="UP000756132"/>
    </source>
</evidence>
<feature type="compositionally biased region" description="Low complexity" evidence="1">
    <location>
        <begin position="50"/>
        <end position="59"/>
    </location>
</feature>
<feature type="region of interest" description="Disordered" evidence="1">
    <location>
        <begin position="819"/>
        <end position="908"/>
    </location>
</feature>
<feature type="compositionally biased region" description="Polar residues" evidence="1">
    <location>
        <begin position="219"/>
        <end position="229"/>
    </location>
</feature>
<dbReference type="RefSeq" id="XP_047755317.1">
    <property type="nucleotide sequence ID" value="XM_047899646.1"/>
</dbReference>
<feature type="region of interest" description="Disordered" evidence="1">
    <location>
        <begin position="598"/>
        <end position="672"/>
    </location>
</feature>
<dbReference type="AlphaFoldDB" id="A0A9Q8P2Q6"/>
<evidence type="ECO:0000256" key="1">
    <source>
        <dbReference type="SAM" id="MobiDB-lite"/>
    </source>
</evidence>
<dbReference type="GeneID" id="71980376"/>
<proteinExistence type="predicted"/>
<feature type="region of interest" description="Disordered" evidence="1">
    <location>
        <begin position="332"/>
        <end position="353"/>
    </location>
</feature>
<reference evidence="2" key="1">
    <citation type="submission" date="2021-12" db="EMBL/GenBank/DDBJ databases">
        <authorList>
            <person name="Zaccaron A."/>
            <person name="Stergiopoulos I."/>
        </authorList>
    </citation>
    <scope>NUCLEOTIDE SEQUENCE</scope>
    <source>
        <strain evidence="2">Race5_Kim</strain>
    </source>
</reference>
<feature type="compositionally biased region" description="Polar residues" evidence="1">
    <location>
        <begin position="7"/>
        <end position="17"/>
    </location>
</feature>
<accession>A0A9Q8P2Q6</accession>
<dbReference type="EMBL" id="CP090163">
    <property type="protein sequence ID" value="UJO10951.1"/>
    <property type="molecule type" value="Genomic_DNA"/>
</dbReference>
<gene>
    <name evidence="2" type="ORF">CLAFUR5_00498</name>
</gene>
<evidence type="ECO:0000313" key="2">
    <source>
        <dbReference type="EMBL" id="UJO10951.1"/>
    </source>
</evidence>
<feature type="compositionally biased region" description="Polar residues" evidence="1">
    <location>
        <begin position="600"/>
        <end position="615"/>
    </location>
</feature>
<keyword evidence="3" id="KW-1185">Reference proteome</keyword>
<feature type="region of interest" description="Disordered" evidence="1">
    <location>
        <begin position="124"/>
        <end position="144"/>
    </location>
</feature>
<feature type="compositionally biased region" description="Low complexity" evidence="1">
    <location>
        <begin position="839"/>
        <end position="852"/>
    </location>
</feature>
<feature type="region of interest" description="Disordered" evidence="1">
    <location>
        <begin position="272"/>
        <end position="314"/>
    </location>
</feature>
<dbReference type="OMA" id="NEWKSSH"/>
<feature type="region of interest" description="Disordered" evidence="1">
    <location>
        <begin position="362"/>
        <end position="381"/>
    </location>
</feature>
<protein>
    <submittedName>
        <fullName evidence="2">Uncharacterized protein</fullName>
    </submittedName>
</protein>
<reference evidence="2" key="2">
    <citation type="journal article" date="2022" name="Microb. Genom.">
        <title>A chromosome-scale genome assembly of the tomato pathogen Cladosporium fulvum reveals a compartmentalized genome architecture and the presence of a dispensable chromosome.</title>
        <authorList>
            <person name="Zaccaron A.Z."/>
            <person name="Chen L.H."/>
            <person name="Samaras A."/>
            <person name="Stergiopoulos I."/>
        </authorList>
    </citation>
    <scope>NUCLEOTIDE SEQUENCE</scope>
    <source>
        <strain evidence="2">Race5_Kim</strain>
    </source>
</reference>
<dbReference type="KEGG" id="ffu:CLAFUR5_00498"/>
<feature type="region of interest" description="Disordered" evidence="1">
    <location>
        <begin position="394"/>
        <end position="430"/>
    </location>
</feature>
<organism evidence="2 3">
    <name type="scientific">Passalora fulva</name>
    <name type="common">Tomato leaf mold</name>
    <name type="synonym">Cladosporium fulvum</name>
    <dbReference type="NCBI Taxonomy" id="5499"/>
    <lineage>
        <taxon>Eukaryota</taxon>
        <taxon>Fungi</taxon>
        <taxon>Dikarya</taxon>
        <taxon>Ascomycota</taxon>
        <taxon>Pezizomycotina</taxon>
        <taxon>Dothideomycetes</taxon>
        <taxon>Dothideomycetidae</taxon>
        <taxon>Mycosphaerellales</taxon>
        <taxon>Mycosphaerellaceae</taxon>
        <taxon>Fulvia</taxon>
    </lineage>
</organism>
<feature type="region of interest" description="Disordered" evidence="1">
    <location>
        <begin position="160"/>
        <end position="255"/>
    </location>
</feature>
<dbReference type="OrthoDB" id="3897620at2759"/>